<dbReference type="OrthoDB" id="5429395at2759"/>
<feature type="region of interest" description="Disordered" evidence="2">
    <location>
        <begin position="286"/>
        <end position="309"/>
    </location>
</feature>
<accession>C1H5R1</accession>
<feature type="region of interest" description="Disordered" evidence="2">
    <location>
        <begin position="63"/>
        <end position="85"/>
    </location>
</feature>
<evidence type="ECO:0000259" key="3">
    <source>
        <dbReference type="Pfam" id="PF15456"/>
    </source>
</evidence>
<evidence type="ECO:0000313" key="5">
    <source>
        <dbReference type="Proteomes" id="UP000002059"/>
    </source>
</evidence>
<sequence>MHAVEQKVHEIAAHVGLNIPRNATPTLPNVKAPCSLNIGVSGMQTSTERFRYQLWPSLKKTAAAAEGRHTPDLSDLKKNPFKEGGTLHRRRKISVPELGLMTTVQETFVDSPTIPGKFPSHERSNSAPGTSWGRGTFGNSALDPVGEPPSASKESFGKVVGQSALDDCGHKSGKRVSSLLLPNALDAYPLAVDVTKTSKASSPMKSLEQNTSKEEEPPAVPPKSPRLGLRIPPTQPMTNYSNSSPSSFDTTLAMATNCAPADNSYASGFISPLQTKKSGTNLASLESAHPSTTRILPGTGRQSSLHTRNRSAGVCQTYQNTNMPAPTLHRKYSMPLKQQQNFSPDSMSWGQTPRNESPIDSPQAQHAKKEPIEDGFLILPAGIPAHTAPKLLSQYEIERLRIQAREQATRFEVLKYSEVRSLSRELRALDKRCNYLRETHISLRSGRHSLHTRMISYLKSPRVSKFTREGILKQEEALSELDQSIDEWVFKLDQAENRRNRVRQKLLEHIAGALLLRNSYSEDDILGDDQTPPRSPSKMDSPPSSRRRDVESIKVYADAELRTLFANIEKEMERMANSDTSTSLTTEVGA</sequence>
<dbReference type="Pfam" id="PF15456">
    <property type="entry name" value="Uds1"/>
    <property type="match status" value="1"/>
</dbReference>
<dbReference type="eggNOG" id="ENOG502S13H">
    <property type="taxonomic scope" value="Eukaryota"/>
</dbReference>
<dbReference type="Proteomes" id="UP000002059">
    <property type="component" value="Partially assembled WGS sequence"/>
</dbReference>
<evidence type="ECO:0000313" key="4">
    <source>
        <dbReference type="EMBL" id="EEH35209.2"/>
    </source>
</evidence>
<feature type="coiled-coil region" evidence="1">
    <location>
        <begin position="478"/>
        <end position="505"/>
    </location>
</feature>
<feature type="domain" description="Up-regulated during septation protein 1" evidence="3">
    <location>
        <begin position="398"/>
        <end position="516"/>
    </location>
</feature>
<gene>
    <name evidence="4" type="ORF">PAAG_06256</name>
</gene>
<feature type="compositionally biased region" description="Polar residues" evidence="2">
    <location>
        <begin position="286"/>
        <end position="306"/>
    </location>
</feature>
<proteinExistence type="predicted"/>
<dbReference type="InterPro" id="IPR029191">
    <property type="entry name" value="Uds1"/>
</dbReference>
<dbReference type="AlphaFoldDB" id="C1H5R1"/>
<feature type="region of interest" description="Disordered" evidence="2">
    <location>
        <begin position="114"/>
        <end position="158"/>
    </location>
</feature>
<feature type="region of interest" description="Disordered" evidence="2">
    <location>
        <begin position="340"/>
        <end position="368"/>
    </location>
</feature>
<dbReference type="GeneID" id="9095237"/>
<dbReference type="OMA" id="HIANCMR"/>
<feature type="region of interest" description="Disordered" evidence="2">
    <location>
        <begin position="524"/>
        <end position="552"/>
    </location>
</feature>
<feature type="compositionally biased region" description="Basic and acidic residues" evidence="2">
    <location>
        <begin position="66"/>
        <end position="81"/>
    </location>
</feature>
<keyword evidence="5" id="KW-1185">Reference proteome</keyword>
<evidence type="ECO:0000256" key="2">
    <source>
        <dbReference type="SAM" id="MobiDB-lite"/>
    </source>
</evidence>
<dbReference type="KEGG" id="pbl:PAAG_06256"/>
<dbReference type="RefSeq" id="XP_015700062.1">
    <property type="nucleotide sequence ID" value="XM_015845836.1"/>
</dbReference>
<dbReference type="EMBL" id="KN294008">
    <property type="protein sequence ID" value="EEH35209.2"/>
    <property type="molecule type" value="Genomic_DNA"/>
</dbReference>
<dbReference type="VEuPathDB" id="FungiDB:PAAG_06256"/>
<dbReference type="STRING" id="502779.C1H5R1"/>
<feature type="compositionally biased region" description="Polar residues" evidence="2">
    <location>
        <begin position="340"/>
        <end position="364"/>
    </location>
</feature>
<evidence type="ECO:0000256" key="1">
    <source>
        <dbReference type="SAM" id="Coils"/>
    </source>
</evidence>
<keyword evidence="1" id="KW-0175">Coiled coil</keyword>
<organism evidence="4 5">
    <name type="scientific">Paracoccidioides lutzii (strain ATCC MYA-826 / Pb01)</name>
    <name type="common">Paracoccidioides brasiliensis</name>
    <dbReference type="NCBI Taxonomy" id="502779"/>
    <lineage>
        <taxon>Eukaryota</taxon>
        <taxon>Fungi</taxon>
        <taxon>Dikarya</taxon>
        <taxon>Ascomycota</taxon>
        <taxon>Pezizomycotina</taxon>
        <taxon>Eurotiomycetes</taxon>
        <taxon>Eurotiomycetidae</taxon>
        <taxon>Onygenales</taxon>
        <taxon>Ajellomycetaceae</taxon>
        <taxon>Paracoccidioides</taxon>
    </lineage>
</organism>
<reference evidence="4 5" key="1">
    <citation type="journal article" date="2011" name="PLoS Genet.">
        <title>Comparative genomic analysis of human fungal pathogens causing paracoccidioidomycosis.</title>
        <authorList>
            <person name="Desjardins C.A."/>
            <person name="Champion M.D."/>
            <person name="Holder J.W."/>
            <person name="Muszewska A."/>
            <person name="Goldberg J."/>
            <person name="Bailao A.M."/>
            <person name="Brigido M.M."/>
            <person name="Ferreira M.E."/>
            <person name="Garcia A.M."/>
            <person name="Grynberg M."/>
            <person name="Gujja S."/>
            <person name="Heiman D.I."/>
            <person name="Henn M.R."/>
            <person name="Kodira C.D."/>
            <person name="Leon-Narvaez H."/>
            <person name="Longo L.V."/>
            <person name="Ma L.J."/>
            <person name="Malavazi I."/>
            <person name="Matsuo A.L."/>
            <person name="Morais F.V."/>
            <person name="Pereira M."/>
            <person name="Rodriguez-Brito S."/>
            <person name="Sakthikumar S."/>
            <person name="Salem-Izacc S.M."/>
            <person name="Sykes S.M."/>
            <person name="Teixeira M.M."/>
            <person name="Vallejo M.C."/>
            <person name="Walter M.E."/>
            <person name="Yandava C."/>
            <person name="Young S."/>
            <person name="Zeng Q."/>
            <person name="Zucker J."/>
            <person name="Felipe M.S."/>
            <person name="Goldman G.H."/>
            <person name="Haas B.J."/>
            <person name="McEwen J.G."/>
            <person name="Nino-Vega G."/>
            <person name="Puccia R."/>
            <person name="San-Blas G."/>
            <person name="Soares C.M."/>
            <person name="Birren B.W."/>
            <person name="Cuomo C.A."/>
        </authorList>
    </citation>
    <scope>NUCLEOTIDE SEQUENCE [LARGE SCALE GENOMIC DNA]</scope>
    <source>
        <strain evidence="5">ATCC MYA-826 / Pb01</strain>
    </source>
</reference>
<dbReference type="HOGENOM" id="CLU_013725_0_0_1"/>
<feature type="region of interest" description="Disordered" evidence="2">
    <location>
        <begin position="196"/>
        <end position="231"/>
    </location>
</feature>
<name>C1H5R1_PARBA</name>
<protein>
    <recommendedName>
        <fullName evidence="3">Up-regulated during septation protein 1 domain-containing protein</fullName>
    </recommendedName>
</protein>
<feature type="compositionally biased region" description="Polar residues" evidence="2">
    <location>
        <begin position="196"/>
        <end position="210"/>
    </location>
</feature>